<organism evidence="2 3">
    <name type="scientific">Demequina activiva</name>
    <dbReference type="NCBI Taxonomy" id="1582364"/>
    <lineage>
        <taxon>Bacteria</taxon>
        <taxon>Bacillati</taxon>
        <taxon>Actinomycetota</taxon>
        <taxon>Actinomycetes</taxon>
        <taxon>Micrococcales</taxon>
        <taxon>Demequinaceae</taxon>
        <taxon>Demequina</taxon>
    </lineage>
</organism>
<protein>
    <submittedName>
        <fullName evidence="2">Uncharacterized protein</fullName>
    </submittedName>
</protein>
<name>A0A919Q3Q8_9MICO</name>
<keyword evidence="3" id="KW-1185">Reference proteome</keyword>
<sequence length="370" mass="40205">MGAEHCSHVDDRAGHEPVRRPSCPIALRTTTMAAMLNGELADHGVYDGFELQWFDDALHGTGMAVLLSRREDRSVDCYVHHDICLDRAMYGIGAGVRTWNRVDLRGAHLEVHADGVSAEVAFLDVDGRQVMIDIDDRDGVARRPAAMLAPVGAGTVRPSSLMLVWMPRFDLVRSAPGRGPVVRIDGEDVALGTLPGARWHGRHLLKYAAPVWPIELCRDGDAPAVSGGQGRACLTGDGRAVKAISAAAEGHAAHIVFDPAFPDLRALDAGQAREGRWTVAVNDVDLTGGVWTATPGPGRTEVHLEVTRSWRPGALPWLMRVVTTLMPVFRRWPRTYAWRATVPDGGGPPHGRWLRTGGQDGTAYRRATRT</sequence>
<evidence type="ECO:0000313" key="2">
    <source>
        <dbReference type="EMBL" id="GIG54351.1"/>
    </source>
</evidence>
<dbReference type="RefSeq" id="WP_203654072.1">
    <property type="nucleotide sequence ID" value="NZ_BONR01000002.1"/>
</dbReference>
<reference evidence="2" key="1">
    <citation type="submission" date="2021-01" db="EMBL/GenBank/DDBJ databases">
        <title>Whole genome shotgun sequence of Demequina activiva NBRC 110675.</title>
        <authorList>
            <person name="Komaki H."/>
            <person name="Tamura T."/>
        </authorList>
    </citation>
    <scope>NUCLEOTIDE SEQUENCE</scope>
    <source>
        <strain evidence="2">NBRC 110675</strain>
    </source>
</reference>
<dbReference type="EMBL" id="BONR01000002">
    <property type="protein sequence ID" value="GIG54351.1"/>
    <property type="molecule type" value="Genomic_DNA"/>
</dbReference>
<dbReference type="AlphaFoldDB" id="A0A919Q3Q8"/>
<accession>A0A919Q3Q8</accession>
<dbReference type="Proteomes" id="UP000652354">
    <property type="component" value="Unassembled WGS sequence"/>
</dbReference>
<proteinExistence type="predicted"/>
<gene>
    <name evidence="2" type="ORF">Dac01nite_11030</name>
</gene>
<evidence type="ECO:0000313" key="3">
    <source>
        <dbReference type="Proteomes" id="UP000652354"/>
    </source>
</evidence>
<evidence type="ECO:0000256" key="1">
    <source>
        <dbReference type="SAM" id="MobiDB-lite"/>
    </source>
</evidence>
<feature type="region of interest" description="Disordered" evidence="1">
    <location>
        <begin position="347"/>
        <end position="370"/>
    </location>
</feature>
<comment type="caution">
    <text evidence="2">The sequence shown here is derived from an EMBL/GenBank/DDBJ whole genome shotgun (WGS) entry which is preliminary data.</text>
</comment>